<dbReference type="STRING" id="747725.A0A168NU21"/>
<dbReference type="Proteomes" id="UP000077051">
    <property type="component" value="Unassembled WGS sequence"/>
</dbReference>
<dbReference type="Pfam" id="PF13812">
    <property type="entry name" value="PPR_3"/>
    <property type="match status" value="1"/>
</dbReference>
<comment type="function">
    <text evidence="3">Regulates mitochondrial small subunit maturation by controlling 15S rRNA 5'-end processing. Localizes to the 5' precursor of the 15S rRNA in a position that is subsequently occupied by mS47 in the mature yeast mtSSU. Uses structure and sequence-specific RNA recognition, binding to a single-stranded region of the precursor and specifically recognizing bases -6 to -1. The exchange of Ccm1 for mS47 is coupled to the irreversible removal of precursor rRNA that is accompanied by conformational changes of the mitoribosomal proteins uS5m and mS26. These conformational changes signal completion of 5'-end rRNA processing through protection of the mature 5'-end of the 15S rRNA and stabilization of mS47. The removal of the 5' precursor together with the dissociation of Ccm1 may be catalyzed by the 5'-3' exoribonuclease Pet127. Involved in the specific removal of group I introns in mitochondrial encoded transcripts.</text>
</comment>
<evidence type="ECO:0000256" key="1">
    <source>
        <dbReference type="ARBA" id="ARBA00006192"/>
    </source>
</evidence>
<dbReference type="PANTHER" id="PTHR47447">
    <property type="entry name" value="OS03G0856100 PROTEIN"/>
    <property type="match status" value="1"/>
</dbReference>
<keyword evidence="8" id="KW-1185">Reference proteome</keyword>
<organism evidence="7 8">
    <name type="scientific">Mucor lusitanicus CBS 277.49</name>
    <dbReference type="NCBI Taxonomy" id="747725"/>
    <lineage>
        <taxon>Eukaryota</taxon>
        <taxon>Fungi</taxon>
        <taxon>Fungi incertae sedis</taxon>
        <taxon>Mucoromycota</taxon>
        <taxon>Mucoromycotina</taxon>
        <taxon>Mucoromycetes</taxon>
        <taxon>Mucorales</taxon>
        <taxon>Mucorineae</taxon>
        <taxon>Mucoraceae</taxon>
        <taxon>Mucor</taxon>
    </lineage>
</organism>
<dbReference type="InterPro" id="IPR002885">
    <property type="entry name" value="PPR_rpt"/>
</dbReference>
<dbReference type="OrthoDB" id="185373at2759"/>
<evidence type="ECO:0000256" key="4">
    <source>
        <dbReference type="ARBA" id="ARBA00044511"/>
    </source>
</evidence>
<evidence type="ECO:0000256" key="3">
    <source>
        <dbReference type="ARBA" id="ARBA00044493"/>
    </source>
</evidence>
<dbReference type="AlphaFoldDB" id="A0A168NU21"/>
<dbReference type="PANTHER" id="PTHR47447:SF23">
    <property type="entry name" value="PENTACOTRIPEPTIDE-REPEAT REGION OF PRORP DOMAIN-CONTAINING PROTEIN"/>
    <property type="match status" value="1"/>
</dbReference>
<comment type="similarity">
    <text evidence="1">Belongs to the CCM1 family.</text>
</comment>
<evidence type="ECO:0000313" key="8">
    <source>
        <dbReference type="Proteomes" id="UP000077051"/>
    </source>
</evidence>
<dbReference type="Gene3D" id="1.25.40.10">
    <property type="entry name" value="Tetratricopeptide repeat domain"/>
    <property type="match status" value="3"/>
</dbReference>
<feature type="compositionally biased region" description="Low complexity" evidence="6">
    <location>
        <begin position="45"/>
        <end position="62"/>
    </location>
</feature>
<evidence type="ECO:0008006" key="9">
    <source>
        <dbReference type="Google" id="ProtNLM"/>
    </source>
</evidence>
<reference evidence="7 8" key="1">
    <citation type="submission" date="2015-06" db="EMBL/GenBank/DDBJ databases">
        <title>Expansion of signal transduction pathways in fungi by whole-genome duplication.</title>
        <authorList>
            <consortium name="DOE Joint Genome Institute"/>
            <person name="Corrochano L.M."/>
            <person name="Kuo A."/>
            <person name="Marcet-Houben M."/>
            <person name="Polaino S."/>
            <person name="Salamov A."/>
            <person name="Villalobos J.M."/>
            <person name="Alvarez M.I."/>
            <person name="Avalos J."/>
            <person name="Benito E.P."/>
            <person name="Benoit I."/>
            <person name="Burger G."/>
            <person name="Camino L.P."/>
            <person name="Canovas D."/>
            <person name="Cerda-Olmedo E."/>
            <person name="Cheng J.-F."/>
            <person name="Dominguez A."/>
            <person name="Elias M."/>
            <person name="Eslava A.P."/>
            <person name="Glaser F."/>
            <person name="Grimwood J."/>
            <person name="Gutierrez G."/>
            <person name="Heitman J."/>
            <person name="Henrissat B."/>
            <person name="Iturriaga E.A."/>
            <person name="Lang B.F."/>
            <person name="Lavin J.L."/>
            <person name="Lee S."/>
            <person name="Li W."/>
            <person name="Lindquist E."/>
            <person name="Lopez-Garcia S."/>
            <person name="Luque E.M."/>
            <person name="Marcos A.T."/>
            <person name="Martin J."/>
            <person name="Mccluskey K."/>
            <person name="Medina H.R."/>
            <person name="Miralles-Duran A."/>
            <person name="Miyazaki A."/>
            <person name="Munoz-Torres E."/>
            <person name="Oguiza J.A."/>
            <person name="Ohm R."/>
            <person name="Olmedo M."/>
            <person name="Orejas M."/>
            <person name="Ortiz-Castellanos L."/>
            <person name="Pisabarro A.G."/>
            <person name="Rodriguez-Romero J."/>
            <person name="Ruiz-Herrera J."/>
            <person name="Ruiz-Vazquez R."/>
            <person name="Sanz C."/>
            <person name="Schackwitz W."/>
            <person name="Schmutz J."/>
            <person name="Shahriari M."/>
            <person name="Shelest E."/>
            <person name="Silva-Franco F."/>
            <person name="Soanes D."/>
            <person name="Syed K."/>
            <person name="Tagua V.G."/>
            <person name="Talbot N.J."/>
            <person name="Thon M."/>
            <person name="De Vries R.P."/>
            <person name="Wiebenga A."/>
            <person name="Yadav J.S."/>
            <person name="Braun E.L."/>
            <person name="Baker S."/>
            <person name="Garre V."/>
            <person name="Horwitz B."/>
            <person name="Torres-Martinez S."/>
            <person name="Idnurm A."/>
            <person name="Herrera-Estrella A."/>
            <person name="Gabaldon T."/>
            <person name="Grigoriev I.V."/>
        </authorList>
    </citation>
    <scope>NUCLEOTIDE SEQUENCE [LARGE SCALE GENOMIC DNA]</scope>
    <source>
        <strain evidence="7 8">CBS 277.49</strain>
    </source>
</reference>
<evidence type="ECO:0000256" key="5">
    <source>
        <dbReference type="PROSITE-ProRule" id="PRU00708"/>
    </source>
</evidence>
<proteinExistence type="inferred from homology"/>
<keyword evidence="2" id="KW-0677">Repeat</keyword>
<dbReference type="EMBL" id="AMYB01000002">
    <property type="protein sequence ID" value="OAD06737.1"/>
    <property type="molecule type" value="Genomic_DNA"/>
</dbReference>
<dbReference type="VEuPathDB" id="FungiDB:MUCCIDRAFT_107323"/>
<comment type="subunit">
    <text evidence="4">Binds to mitochondrial small subunit 15S rRNA.</text>
</comment>
<evidence type="ECO:0000256" key="2">
    <source>
        <dbReference type="ARBA" id="ARBA00022737"/>
    </source>
</evidence>
<evidence type="ECO:0000256" key="6">
    <source>
        <dbReference type="SAM" id="MobiDB-lite"/>
    </source>
</evidence>
<dbReference type="InterPro" id="IPR011990">
    <property type="entry name" value="TPR-like_helical_dom_sf"/>
</dbReference>
<dbReference type="PROSITE" id="PS51375">
    <property type="entry name" value="PPR"/>
    <property type="match status" value="2"/>
</dbReference>
<feature type="region of interest" description="Disordered" evidence="6">
    <location>
        <begin position="45"/>
        <end position="90"/>
    </location>
</feature>
<feature type="repeat" description="PPR" evidence="5">
    <location>
        <begin position="689"/>
        <end position="724"/>
    </location>
</feature>
<name>A0A168NU21_MUCCL</name>
<comment type="caution">
    <text evidence="7">The sequence shown here is derived from an EMBL/GenBank/DDBJ whole genome shotgun (WGS) entry which is preliminary data.</text>
</comment>
<feature type="compositionally biased region" description="Low complexity" evidence="6">
    <location>
        <begin position="69"/>
        <end position="87"/>
    </location>
</feature>
<evidence type="ECO:0000313" key="7">
    <source>
        <dbReference type="EMBL" id="OAD06737.1"/>
    </source>
</evidence>
<protein>
    <recommendedName>
        <fullName evidence="9">Pentacotripeptide-repeat region of PRORP domain-containing protein</fullName>
    </recommendedName>
</protein>
<gene>
    <name evidence="7" type="ORF">MUCCIDRAFT_107323</name>
</gene>
<feature type="repeat" description="PPR" evidence="5">
    <location>
        <begin position="761"/>
        <end position="796"/>
    </location>
</feature>
<sequence length="814" mass="93015">MSFQSIISPSREGWKSQRLFAQICHSCLSRRTPVLTHHIRRHTSLASTATSSTSAATSPNTTIPLKSATKPYKPTHSKPSSTSVTTTTRDKQKLLESLRNELYHPADTSTTLQNTDPRISTYSPLVRKTISRRESRKHLLEMYYALKASPQHFAQLTQMDLDTLVSRLMTNPDDPTTNASMYEAYQVLQDLKRKKFKHAQYRLEDAEKMIYLATELNYSKRAEDMLAETTSKWKTVGMATYEAVMRVLSRNKQQDRIDYWLQHMQRSDLAPTQSIVSSVVMCMVASDQLEAAAHYLKRNHPGHGLAQLVTRCVADDRQLLDEALNVFAVDCMDQWRLNDMRLIYMRKRHFGMSTNSIVKNLLDKSIHTRQLHTAEQLLSDTLYMKDTTSAQVCSRKLIEWYISQKDIAHAVSIWETMEEHSLAVPLHTMQVLLARAAKLRYHVDTMRLYKRCKELYPGFIQPDTRVHVLRCLIRSKQWDTARIVSLEVERAVPDMKPELARVAVRALFSLSAQTGQVDLFESAFQLNKQLDLSLTHLGLSSLVACYLIKGDVHSAKSTFKVIADHTTGPDVVDFNLLMRATVMEEDKTTAYDKILDILTHMKLVNVTPDLSTMRTMLNSYDATSTMRGSLYDKLLTSSSASRADQVFLNNIAFTDMLKKKKIDFVAGVLFRNHRGELFPGQGSKHIEVNGLTFKILIDAATIDEKNSSIAEKLFKSMRSRGMKPEKETYEKLIAMLARKGRLQRARKYITKMEAEIGCKADVETYTKLVEGLLKNGKPHLAKEIILQDMPLNNIPLNTIMLRRLRRIENKLSRK</sequence>
<accession>A0A168NU21</accession>